<organism evidence="1 2">
    <name type="scientific">Corallococcus aberystwythensis</name>
    <dbReference type="NCBI Taxonomy" id="2316722"/>
    <lineage>
        <taxon>Bacteria</taxon>
        <taxon>Pseudomonadati</taxon>
        <taxon>Myxococcota</taxon>
        <taxon>Myxococcia</taxon>
        <taxon>Myxococcales</taxon>
        <taxon>Cystobacterineae</taxon>
        <taxon>Myxococcaceae</taxon>
        <taxon>Corallococcus</taxon>
    </lineage>
</organism>
<keyword evidence="2" id="KW-1185">Reference proteome</keyword>
<evidence type="ECO:0000313" key="1">
    <source>
        <dbReference type="EMBL" id="RKH67104.1"/>
    </source>
</evidence>
<dbReference type="EMBL" id="RAWK01000075">
    <property type="protein sequence ID" value="RKH67104.1"/>
    <property type="molecule type" value="Genomic_DNA"/>
</dbReference>
<protein>
    <submittedName>
        <fullName evidence="1">Uncharacterized protein</fullName>
    </submittedName>
</protein>
<proteinExistence type="predicted"/>
<reference evidence="2" key="1">
    <citation type="submission" date="2018-09" db="EMBL/GenBank/DDBJ databases">
        <authorList>
            <person name="Livingstone P.G."/>
            <person name="Whitworth D.E."/>
        </authorList>
    </citation>
    <scope>NUCLEOTIDE SEQUENCE [LARGE SCALE GENOMIC DNA]</scope>
    <source>
        <strain evidence="2">AB050A</strain>
    </source>
</reference>
<dbReference type="RefSeq" id="WP_120555961.1">
    <property type="nucleotide sequence ID" value="NZ_RAWK01000075.1"/>
</dbReference>
<accession>A0A3A8QVE5</accession>
<gene>
    <name evidence="1" type="ORF">D7W81_14480</name>
</gene>
<dbReference type="AlphaFoldDB" id="A0A3A8QVE5"/>
<dbReference type="Proteomes" id="UP000267003">
    <property type="component" value="Unassembled WGS sequence"/>
</dbReference>
<sequence length="339" mass="38279">MKDIYVVLDYSAREPDTKDVRTSSLNNYVQLKNEAADRAKWFGGVRAASDIGMVADMRDPKTALNAVLQFIQPKLWSYMTNNIKILVGGHGQVNQSDGIVVGGSEGTKVGMRNRKIAEHILFITRHFSSDRITWHISLCVCFAGRPTKSSTSTISPRSAFRSSMSGELAKRLQSLGLRDFRLKANFTSVSVGNDGHLHADPESTQQERFARANLESTARSRYPRGFQFWKHNSGQFEQLVQFFSYAYANGHYTRDNALDSSAQRAFKKDFLDLVAAEQDPGLSRLVESFQRIGYFDQILNYRLVDIVKQAFDSDSIREANKVIWTCEDGKLSHSLVLRE</sequence>
<comment type="caution">
    <text evidence="1">The sequence shown here is derived from an EMBL/GenBank/DDBJ whole genome shotgun (WGS) entry which is preliminary data.</text>
</comment>
<evidence type="ECO:0000313" key="2">
    <source>
        <dbReference type="Proteomes" id="UP000267003"/>
    </source>
</evidence>
<dbReference type="OrthoDB" id="7116365at2"/>
<name>A0A3A8QVE5_9BACT</name>